<dbReference type="Proteomes" id="UP000277671">
    <property type="component" value="Unassembled WGS sequence"/>
</dbReference>
<gene>
    <name evidence="2" type="ORF">BDK92_7494</name>
</gene>
<evidence type="ECO:0000313" key="2">
    <source>
        <dbReference type="EMBL" id="RKR92997.1"/>
    </source>
</evidence>
<protein>
    <submittedName>
        <fullName evidence="2">Uncharacterized protein</fullName>
    </submittedName>
</protein>
<dbReference type="AlphaFoldDB" id="A0A495JVJ7"/>
<reference evidence="2 3" key="1">
    <citation type="submission" date="2018-10" db="EMBL/GenBank/DDBJ databases">
        <title>Sequencing the genomes of 1000 actinobacteria strains.</title>
        <authorList>
            <person name="Klenk H.-P."/>
        </authorList>
    </citation>
    <scope>NUCLEOTIDE SEQUENCE [LARGE SCALE GENOMIC DNA]</scope>
    <source>
        <strain evidence="2 3">DSM 45175</strain>
    </source>
</reference>
<organism evidence="2 3">
    <name type="scientific">Micromonospora pisi</name>
    <dbReference type="NCBI Taxonomy" id="589240"/>
    <lineage>
        <taxon>Bacteria</taxon>
        <taxon>Bacillati</taxon>
        <taxon>Actinomycetota</taxon>
        <taxon>Actinomycetes</taxon>
        <taxon>Micromonosporales</taxon>
        <taxon>Micromonosporaceae</taxon>
        <taxon>Micromonospora</taxon>
    </lineage>
</organism>
<accession>A0A495JVJ7</accession>
<keyword evidence="1" id="KW-1133">Transmembrane helix</keyword>
<feature type="transmembrane region" description="Helical" evidence="1">
    <location>
        <begin position="18"/>
        <end position="36"/>
    </location>
</feature>
<evidence type="ECO:0000313" key="3">
    <source>
        <dbReference type="Proteomes" id="UP000277671"/>
    </source>
</evidence>
<keyword evidence="3" id="KW-1185">Reference proteome</keyword>
<keyword evidence="1" id="KW-0472">Membrane</keyword>
<name>A0A495JVJ7_9ACTN</name>
<keyword evidence="1" id="KW-0812">Transmembrane</keyword>
<comment type="caution">
    <text evidence="2">The sequence shown here is derived from an EMBL/GenBank/DDBJ whole genome shotgun (WGS) entry which is preliminary data.</text>
</comment>
<sequence length="296" mass="32377">MSDEQQDGAQPRSSRRTLFLSMGAAVASGLIGAVIAEGVGRFTSPGQAVRDDLAVDQAKRELARQKAPISANAYYYDRSDDARLWLFPQPLGADQRGRLLTPGLGSYRFPDEMLQTGNGIFAVLGTSPEHPNRLFTRIRLSLVGQGAEPVFVTQIRARVTRRDQPPAGACLFRGSQGEGEPLEIGFDLDEPDSVARIREPGDANLGVAYMDRHSVTLSPGEPLSIDVQAQTERSYCEWVVDLDLALGSEKRVITVDDNGRPFRSTNLAAHYQERYYTHVTDGWTPDGAGPFAGRID</sequence>
<dbReference type="EMBL" id="RBKT01000001">
    <property type="protein sequence ID" value="RKR92997.1"/>
    <property type="molecule type" value="Genomic_DNA"/>
</dbReference>
<evidence type="ECO:0000256" key="1">
    <source>
        <dbReference type="SAM" id="Phobius"/>
    </source>
</evidence>
<proteinExistence type="predicted"/>